<feature type="domain" description="Calcium-activated potassium channel BK alpha subunit" evidence="14">
    <location>
        <begin position="646"/>
        <end position="731"/>
    </location>
</feature>
<gene>
    <name evidence="17" type="ORF">HK105_207418</name>
</gene>
<feature type="region of interest" description="Disordered" evidence="12">
    <location>
        <begin position="1"/>
        <end position="30"/>
    </location>
</feature>
<dbReference type="EMBL" id="JADGIZ020000052">
    <property type="protein sequence ID" value="KAL2913073.1"/>
    <property type="molecule type" value="Genomic_DNA"/>
</dbReference>
<feature type="region of interest" description="Disordered" evidence="12">
    <location>
        <begin position="65"/>
        <end position="93"/>
    </location>
</feature>
<feature type="compositionally biased region" description="Low complexity" evidence="12">
    <location>
        <begin position="15"/>
        <end position="27"/>
    </location>
</feature>
<feature type="compositionally biased region" description="Pro residues" evidence="12">
    <location>
        <begin position="1"/>
        <end position="14"/>
    </location>
</feature>
<evidence type="ECO:0000259" key="16">
    <source>
        <dbReference type="Pfam" id="PF22614"/>
    </source>
</evidence>
<evidence type="ECO:0000256" key="10">
    <source>
        <dbReference type="ARBA" id="ARBA00023303"/>
    </source>
</evidence>
<comment type="caution">
    <text evidence="17">The sequence shown here is derived from an EMBL/GenBank/DDBJ whole genome shotgun (WGS) entry which is preliminary data.</text>
</comment>
<keyword evidence="6" id="KW-0630">Potassium</keyword>
<comment type="catalytic activity">
    <reaction evidence="11">
        <text>K(+)(in) = K(+)(out)</text>
        <dbReference type="Rhea" id="RHEA:29463"/>
        <dbReference type="ChEBI" id="CHEBI:29103"/>
    </reaction>
</comment>
<evidence type="ECO:0000313" key="17">
    <source>
        <dbReference type="EMBL" id="KAL2913073.1"/>
    </source>
</evidence>
<keyword evidence="10" id="KW-0407">Ion channel</keyword>
<feature type="region of interest" description="Disordered" evidence="12">
    <location>
        <begin position="138"/>
        <end position="165"/>
    </location>
</feature>
<feature type="domain" description="RCK N-terminal" evidence="16">
    <location>
        <begin position="861"/>
        <end position="980"/>
    </location>
</feature>
<evidence type="ECO:0000256" key="2">
    <source>
        <dbReference type="ARBA" id="ARBA00022448"/>
    </source>
</evidence>
<dbReference type="InterPro" id="IPR003148">
    <property type="entry name" value="RCK_N"/>
</dbReference>
<dbReference type="InterPro" id="IPR047871">
    <property type="entry name" value="K_chnl_Slo-like"/>
</dbReference>
<keyword evidence="7 13" id="KW-1133">Transmembrane helix</keyword>
<protein>
    <submittedName>
        <fullName evidence="17">Uncharacterized protein</fullName>
    </submittedName>
</protein>
<feature type="transmembrane region" description="Helical" evidence="13">
    <location>
        <begin position="346"/>
        <end position="368"/>
    </location>
</feature>
<keyword evidence="3" id="KW-0633">Potassium transport</keyword>
<evidence type="ECO:0000259" key="14">
    <source>
        <dbReference type="Pfam" id="PF03493"/>
    </source>
</evidence>
<name>A0ABR4N0L7_9FUNG</name>
<dbReference type="InterPro" id="IPR003929">
    <property type="entry name" value="K_chnl_BK_asu"/>
</dbReference>
<feature type="transmembrane region" description="Helical" evidence="13">
    <location>
        <begin position="471"/>
        <end position="492"/>
    </location>
</feature>
<organism evidence="17 18">
    <name type="scientific">Polyrhizophydium stewartii</name>
    <dbReference type="NCBI Taxonomy" id="2732419"/>
    <lineage>
        <taxon>Eukaryota</taxon>
        <taxon>Fungi</taxon>
        <taxon>Fungi incertae sedis</taxon>
        <taxon>Chytridiomycota</taxon>
        <taxon>Chytridiomycota incertae sedis</taxon>
        <taxon>Chytridiomycetes</taxon>
        <taxon>Rhizophydiales</taxon>
        <taxon>Rhizophydiales incertae sedis</taxon>
        <taxon>Polyrhizophydium</taxon>
    </lineage>
</organism>
<keyword evidence="9 13" id="KW-0472">Membrane</keyword>
<dbReference type="Pfam" id="PF22614">
    <property type="entry name" value="Slo-like_RCK"/>
    <property type="match status" value="2"/>
</dbReference>
<feature type="domain" description="Potassium channel" evidence="15">
    <location>
        <begin position="441"/>
        <end position="499"/>
    </location>
</feature>
<evidence type="ECO:0000259" key="15">
    <source>
        <dbReference type="Pfam" id="PF07885"/>
    </source>
</evidence>
<evidence type="ECO:0000256" key="6">
    <source>
        <dbReference type="ARBA" id="ARBA00022958"/>
    </source>
</evidence>
<dbReference type="Proteomes" id="UP001527925">
    <property type="component" value="Unassembled WGS sequence"/>
</dbReference>
<feature type="compositionally biased region" description="Basic residues" evidence="12">
    <location>
        <begin position="78"/>
        <end position="90"/>
    </location>
</feature>
<dbReference type="Gene3D" id="1.10.287.70">
    <property type="match status" value="1"/>
</dbReference>
<sequence>MLRSLVPPPPPPPASTDSSSDAEPPSEGFEIGVASLPQLPRKADRIETYEADIVAHIAVPVSPRANSRSPFVGGTHMRAGHLHSHHHHHSGSAASASILGMSFSAASAASAATAAANATTVSSLSAVVPNLSVASHMDRLPRSSSVTSHGLAITETDSPATPGGLKATFDGSDEHLSVLTTVSSEAPEVALVCKTLSSQGRLMRLFSRKRLDPVLSTFSPLRQMYRLHRKTVRAQIRSGSIIESIAFGNMELVENWRKAAMLHQVILQTVIALVDVIADLLLCAIYIYEREKNLGARPPEVASLQPSWAFVARPLWAFYLAISLSSFTLLTRALKLLISRNVRKTLLSFSCLIDLAVALPFLACLHLPYGNYTYIPYFFRSLVLVAQLDHVLRLRRKTVSNYVEKIILLGVTMVIIIYVGMCSFEFFENNFATQRTTKLLETNQLTMIQVLYYIIITISTVGYGDITPNTVAGQVVVIVMILVSIVVLPGLVSDVQEKLKLQKSGGGSYTLSSQPFVVVCGVFYGPHKAYSNIVILSRNKPPNSIRILVSNSINKTRVTFLRGSGLDAWLMRVMAQGETDLDRVQLRSARAAFILADSGAPDPEIEDEHNTLRALAFDDYAPNTPLYVDNLLPATEAAQEKTTTAAVCLHDLVDAFLAFNCVYRGIATLVVNLLHHQDEYSDYGDPWRALYADGMSNFFDAVPLNPLFVGLSFSKVALYVYKEFQIALVGIQTGFDLVPNGQVVLNPGPKYLLQESDICLCITPSQEDINAMLSLPLQHLQRTFEDFEMPRKSAIAQKPSIARFAKGKDSQTVEHPYEAHLRKFVKGYPTRPWTEAKVPQCYLLPRRAQLHDILLNDASQISQHIIVCTLSYSIFRFLCTLRSTSITAFEYKVIVILCPTRPTEREIHTLGLFPDVYVVLGDPLSRVALESANIRDADKVVITKLRRGQAAFANEPDGSQDQFSDGSAILVAHLIYDMFHREGIRKYFVLELGRKANIKFLRPTGRKRPSKRVRSRFTEPTDAQAKRPWEESPFMAPVFAGGRVVAPSMLEPLLFQAYRTPCAIQFFHALCGVRFKSDLDNEEKLGLRPGHVCYIAPPEGSVGKTYGALVHSLIVNTGFVPIGLLRQRIDPSIGNRLPFVVSNPVASLIVKPEDLVYVLAIPSG</sequence>
<dbReference type="PANTHER" id="PTHR10027:SF10">
    <property type="entry name" value="SLOWPOKE 2, ISOFORM D"/>
    <property type="match status" value="1"/>
</dbReference>
<dbReference type="Pfam" id="PF03493">
    <property type="entry name" value="BK_channel_a"/>
    <property type="match status" value="1"/>
</dbReference>
<keyword evidence="18" id="KW-1185">Reference proteome</keyword>
<feature type="transmembrane region" description="Helical" evidence="13">
    <location>
        <begin position="316"/>
        <end position="334"/>
    </location>
</feature>
<keyword evidence="8" id="KW-0406">Ion transport</keyword>
<evidence type="ECO:0000256" key="4">
    <source>
        <dbReference type="ARBA" id="ARBA00022692"/>
    </source>
</evidence>
<feature type="transmembrane region" description="Helical" evidence="13">
    <location>
        <begin position="406"/>
        <end position="427"/>
    </location>
</feature>
<feature type="transmembrane region" description="Helical" evidence="13">
    <location>
        <begin position="447"/>
        <end position="464"/>
    </location>
</feature>
<dbReference type="SUPFAM" id="SSF81324">
    <property type="entry name" value="Voltage-gated potassium channels"/>
    <property type="match status" value="1"/>
</dbReference>
<comment type="subcellular location">
    <subcellularLocation>
        <location evidence="1">Membrane</location>
        <topology evidence="1">Multi-pass membrane protein</topology>
    </subcellularLocation>
</comment>
<dbReference type="Gene3D" id="3.40.50.720">
    <property type="entry name" value="NAD(P)-binding Rossmann-like Domain"/>
    <property type="match status" value="1"/>
</dbReference>
<keyword evidence="2" id="KW-0813">Transport</keyword>
<feature type="transmembrane region" description="Helical" evidence="13">
    <location>
        <begin position="265"/>
        <end position="288"/>
    </location>
</feature>
<evidence type="ECO:0000256" key="8">
    <source>
        <dbReference type="ARBA" id="ARBA00023065"/>
    </source>
</evidence>
<dbReference type="Pfam" id="PF07885">
    <property type="entry name" value="Ion_trans_2"/>
    <property type="match status" value="1"/>
</dbReference>
<evidence type="ECO:0000256" key="7">
    <source>
        <dbReference type="ARBA" id="ARBA00022989"/>
    </source>
</evidence>
<evidence type="ECO:0000256" key="3">
    <source>
        <dbReference type="ARBA" id="ARBA00022538"/>
    </source>
</evidence>
<evidence type="ECO:0000256" key="1">
    <source>
        <dbReference type="ARBA" id="ARBA00004141"/>
    </source>
</evidence>
<evidence type="ECO:0000256" key="9">
    <source>
        <dbReference type="ARBA" id="ARBA00023136"/>
    </source>
</evidence>
<evidence type="ECO:0000256" key="5">
    <source>
        <dbReference type="ARBA" id="ARBA00022826"/>
    </source>
</evidence>
<evidence type="ECO:0000256" key="13">
    <source>
        <dbReference type="SAM" id="Phobius"/>
    </source>
</evidence>
<dbReference type="PANTHER" id="PTHR10027">
    <property type="entry name" value="CALCIUM-ACTIVATED POTASSIUM CHANNEL ALPHA CHAIN"/>
    <property type="match status" value="1"/>
</dbReference>
<proteinExistence type="predicted"/>
<feature type="domain" description="RCK N-terminal" evidence="16">
    <location>
        <begin position="528"/>
        <end position="628"/>
    </location>
</feature>
<keyword evidence="4 13" id="KW-0812">Transmembrane</keyword>
<evidence type="ECO:0000313" key="18">
    <source>
        <dbReference type="Proteomes" id="UP001527925"/>
    </source>
</evidence>
<dbReference type="InterPro" id="IPR013099">
    <property type="entry name" value="K_chnl_dom"/>
</dbReference>
<evidence type="ECO:0000256" key="12">
    <source>
        <dbReference type="SAM" id="MobiDB-lite"/>
    </source>
</evidence>
<accession>A0ABR4N0L7</accession>
<keyword evidence="5" id="KW-0631">Potassium channel</keyword>
<evidence type="ECO:0000256" key="11">
    <source>
        <dbReference type="ARBA" id="ARBA00034430"/>
    </source>
</evidence>
<reference evidence="17 18" key="1">
    <citation type="submission" date="2023-09" db="EMBL/GenBank/DDBJ databases">
        <title>Pangenome analysis of Batrachochytrium dendrobatidis and related Chytrids.</title>
        <authorList>
            <person name="Yacoub M.N."/>
            <person name="Stajich J.E."/>
            <person name="James T.Y."/>
        </authorList>
    </citation>
    <scope>NUCLEOTIDE SEQUENCE [LARGE SCALE GENOMIC DNA]</scope>
    <source>
        <strain evidence="17 18">JEL0888</strain>
    </source>
</reference>